<dbReference type="SUPFAM" id="SSF54211">
    <property type="entry name" value="Ribosomal protein S5 domain 2-like"/>
    <property type="match status" value="1"/>
</dbReference>
<sequence length="37" mass="4117">MVRSRVLPRTHGSAIFTRGQTQVLTVATLGAIVIYRF</sequence>
<dbReference type="AlphaFoldDB" id="A0A0F5PLQ8"/>
<dbReference type="Gene3D" id="3.30.230.70">
    <property type="entry name" value="GHMP Kinase, N-terminal domain"/>
    <property type="match status" value="1"/>
</dbReference>
<accession>A0A0F5PLQ8</accession>
<evidence type="ECO:0000313" key="1">
    <source>
        <dbReference type="EMBL" id="KKC29587.1"/>
    </source>
</evidence>
<evidence type="ECO:0000313" key="2">
    <source>
        <dbReference type="Proteomes" id="UP000010146"/>
    </source>
</evidence>
<gene>
    <name evidence="1" type="ORF">CDSM653_01306</name>
</gene>
<organism evidence="1 2">
    <name type="scientific">Caldanaerobacter subterraneus subsp. pacificus DSM 12653</name>
    <dbReference type="NCBI Taxonomy" id="391606"/>
    <lineage>
        <taxon>Bacteria</taxon>
        <taxon>Bacillati</taxon>
        <taxon>Bacillota</taxon>
        <taxon>Clostridia</taxon>
        <taxon>Thermoanaerobacterales</taxon>
        <taxon>Thermoanaerobacteraceae</taxon>
        <taxon>Caldanaerobacter</taxon>
    </lineage>
</organism>
<reference evidence="1 2" key="2">
    <citation type="journal article" date="2015" name="BMC Genomics">
        <title>Analysis of three genomes within the thermophilic bacterial species Caldanaerobacter subterraneus with a focus on carbon monoxide dehydrogenase evolution and hydrolase diversity.</title>
        <authorList>
            <person name="Sant'Anna F.H."/>
            <person name="Lebedinsky A.V."/>
            <person name="Sokolova T.G."/>
            <person name="Robb F.T."/>
            <person name="Gonzalez J.M."/>
        </authorList>
    </citation>
    <scope>NUCLEOTIDE SEQUENCE [LARGE SCALE GENOMIC DNA]</scope>
    <source>
        <strain evidence="1 2">DSM 12653</strain>
    </source>
</reference>
<dbReference type="InterPro" id="IPR027408">
    <property type="entry name" value="PNPase/RNase_PH_dom_sf"/>
</dbReference>
<reference evidence="2" key="3">
    <citation type="submission" date="2015-02" db="EMBL/GenBank/DDBJ databases">
        <title>Genome analysis of three genomes within the thermophilic hydrogenogenic bacterial species Caldanaerobacter subterraneus.</title>
        <authorList>
            <person name="Sant'Anna F.H."/>
            <person name="Lebedinsky A."/>
            <person name="Sokolova T."/>
            <person name="Robb F.T."/>
            <person name="Gonzalez J.M."/>
        </authorList>
    </citation>
    <scope>NUCLEOTIDE SEQUENCE [LARGE SCALE GENOMIC DNA]</scope>
    <source>
        <strain evidence="2">DSM 12653</strain>
    </source>
</reference>
<dbReference type="EMBL" id="ABXP02000075">
    <property type="protein sequence ID" value="KKC29587.1"/>
    <property type="molecule type" value="Genomic_DNA"/>
</dbReference>
<comment type="caution">
    <text evidence="1">The sequence shown here is derived from an EMBL/GenBank/DDBJ whole genome shotgun (WGS) entry which is preliminary data.</text>
</comment>
<dbReference type="Proteomes" id="UP000010146">
    <property type="component" value="Unassembled WGS sequence"/>
</dbReference>
<proteinExistence type="predicted"/>
<protein>
    <submittedName>
        <fullName evidence="1">Polynucleotide phosphorylase/polyadenylase</fullName>
    </submittedName>
</protein>
<dbReference type="InterPro" id="IPR020568">
    <property type="entry name" value="Ribosomal_Su5_D2-typ_SF"/>
</dbReference>
<name>A0A0F5PLQ8_9THEO</name>
<reference evidence="1 2" key="1">
    <citation type="submission" date="2008-07" db="EMBL/GenBank/DDBJ databases">
        <authorList>
            <person name="Gonzalez J."/>
            <person name="Sokolova T."/>
            <person name="Ferriera S."/>
            <person name="Johnson J."/>
            <person name="Kravitz S."/>
            <person name="Beeson K."/>
            <person name="Sutton G."/>
            <person name="Rogers Y.-H."/>
            <person name="Friedman R."/>
            <person name="Frazier M."/>
            <person name="Venter J.C."/>
        </authorList>
    </citation>
    <scope>NUCLEOTIDE SEQUENCE [LARGE SCALE GENOMIC DNA]</scope>
    <source>
        <strain evidence="1 2">DSM 12653</strain>
    </source>
</reference>